<proteinExistence type="predicted"/>
<reference evidence="3" key="1">
    <citation type="submission" date="2017-02" db="EMBL/GenBank/DDBJ databases">
        <authorList>
            <person name="Varghese N."/>
            <person name="Submissions S."/>
        </authorList>
    </citation>
    <scope>NUCLEOTIDE SEQUENCE [LARGE SCALE GENOMIC DNA]</scope>
    <source>
        <strain evidence="3">ATCC BAA-34</strain>
    </source>
</reference>
<keyword evidence="1" id="KW-0472">Membrane</keyword>
<feature type="transmembrane region" description="Helical" evidence="1">
    <location>
        <begin position="55"/>
        <end position="77"/>
    </location>
</feature>
<organism evidence="2 3">
    <name type="scientific">Trichlorobacter thiogenes</name>
    <dbReference type="NCBI Taxonomy" id="115783"/>
    <lineage>
        <taxon>Bacteria</taxon>
        <taxon>Pseudomonadati</taxon>
        <taxon>Thermodesulfobacteriota</taxon>
        <taxon>Desulfuromonadia</taxon>
        <taxon>Geobacterales</taxon>
        <taxon>Geobacteraceae</taxon>
        <taxon>Trichlorobacter</taxon>
    </lineage>
</organism>
<evidence type="ECO:0000256" key="1">
    <source>
        <dbReference type="SAM" id="Phobius"/>
    </source>
</evidence>
<dbReference type="Proteomes" id="UP000190102">
    <property type="component" value="Unassembled WGS sequence"/>
</dbReference>
<keyword evidence="1" id="KW-0812">Transmembrane</keyword>
<evidence type="ECO:0000313" key="3">
    <source>
        <dbReference type="Proteomes" id="UP000190102"/>
    </source>
</evidence>
<gene>
    <name evidence="2" type="ORF">SAMN02745119_03383</name>
</gene>
<keyword evidence="3" id="KW-1185">Reference proteome</keyword>
<dbReference type="EMBL" id="FUWR01000038">
    <property type="protein sequence ID" value="SKA25447.1"/>
    <property type="molecule type" value="Genomic_DNA"/>
</dbReference>
<sequence length="122" mass="13403">MLTTIFSILLGVFALIIIIYQGSLPLFTIPFFLHISASIYLSIKHLMSPNKGLLHIKTIVFGALPVTTIIPAILFYGGDDGPGMLWVFIIGGASLLFVVLYFCSSICGKLLNRDTANIRNRE</sequence>
<keyword evidence="1" id="KW-1133">Transmembrane helix</keyword>
<name>A0A1T4SB89_9BACT</name>
<accession>A0A1T4SB89</accession>
<evidence type="ECO:0000313" key="2">
    <source>
        <dbReference type="EMBL" id="SKA25447.1"/>
    </source>
</evidence>
<protein>
    <submittedName>
        <fullName evidence="2">Uncharacterized protein</fullName>
    </submittedName>
</protein>
<dbReference type="AlphaFoldDB" id="A0A1T4SB89"/>
<feature type="transmembrane region" description="Helical" evidence="1">
    <location>
        <begin position="83"/>
        <end position="103"/>
    </location>
</feature>